<evidence type="ECO:0000313" key="5">
    <source>
        <dbReference type="EMBL" id="QMT85378.1"/>
    </source>
</evidence>
<keyword evidence="6" id="KW-1185">Reference proteome</keyword>
<dbReference type="GO" id="GO:0046872">
    <property type="term" value="F:metal ion binding"/>
    <property type="evidence" value="ECO:0007669"/>
    <property type="project" value="UniProtKB-KW"/>
</dbReference>
<keyword evidence="1" id="KW-0862">Zinc</keyword>
<dbReference type="Pfam" id="PF13649">
    <property type="entry name" value="Methyltransf_25"/>
    <property type="match status" value="1"/>
</dbReference>
<dbReference type="Gene3D" id="3.40.50.150">
    <property type="entry name" value="Vaccinia Virus protein VP39"/>
    <property type="match status" value="1"/>
</dbReference>
<organism evidence="5 6">
    <name type="scientific">Companilactobacillus pabuli</name>
    <dbReference type="NCBI Taxonomy" id="2714036"/>
    <lineage>
        <taxon>Bacteria</taxon>
        <taxon>Bacillati</taxon>
        <taxon>Bacillota</taxon>
        <taxon>Bacilli</taxon>
        <taxon>Lactobacillales</taxon>
        <taxon>Lactobacillaceae</taxon>
        <taxon>Companilactobacillus</taxon>
    </lineage>
</organism>
<dbReference type="InterPro" id="IPR041698">
    <property type="entry name" value="Methyltransf_25"/>
</dbReference>
<feature type="binding site" evidence="2">
    <location>
        <begin position="103"/>
        <end position="104"/>
    </location>
    <ligand>
        <name>S-adenosyl-L-methionine</name>
        <dbReference type="ChEBI" id="CHEBI:59789"/>
    </ligand>
</feature>
<feature type="binding site" evidence="1">
    <location>
        <position position="38"/>
    </location>
    <ligand>
        <name>Zn(2+)</name>
        <dbReference type="ChEBI" id="CHEBI:29105"/>
    </ligand>
</feature>
<dbReference type="InterPro" id="IPR029063">
    <property type="entry name" value="SAM-dependent_MTases_sf"/>
</dbReference>
<feature type="binding site" evidence="1">
    <location>
        <position position="34"/>
    </location>
    <ligand>
        <name>Zn(2+)</name>
        <dbReference type="ChEBI" id="CHEBI:29105"/>
    </ligand>
</feature>
<evidence type="ECO:0000313" key="6">
    <source>
        <dbReference type="Proteomes" id="UP000514410"/>
    </source>
</evidence>
<dbReference type="AlphaFoldDB" id="A0A7L7L1P4"/>
<feature type="binding site" evidence="2">
    <location>
        <position position="77"/>
    </location>
    <ligand>
        <name>S-adenosyl-L-methionine</name>
        <dbReference type="ChEBI" id="CHEBI:59789"/>
    </ligand>
</feature>
<feature type="domain" description="Methyltransferase" evidence="3">
    <location>
        <begin position="96"/>
        <end position="168"/>
    </location>
</feature>
<dbReference type="Proteomes" id="UP000514410">
    <property type="component" value="Chromosome"/>
</dbReference>
<dbReference type="KEGG" id="cpab:G6534_09140"/>
<dbReference type="EMBL" id="CP049366">
    <property type="protein sequence ID" value="QMT85378.1"/>
    <property type="molecule type" value="Genomic_DNA"/>
</dbReference>
<evidence type="ECO:0000259" key="4">
    <source>
        <dbReference type="Pfam" id="PF21302"/>
    </source>
</evidence>
<keyword evidence="5" id="KW-0489">Methyltransferase</keyword>
<feature type="domain" description="23S rRNA (guanine(745)-N(1))-methyltransferase N-terminal" evidence="4">
    <location>
        <begin position="16"/>
        <end position="51"/>
    </location>
</feature>
<dbReference type="InterPro" id="IPR048647">
    <property type="entry name" value="RlmA_N"/>
</dbReference>
<dbReference type="SUPFAM" id="SSF53335">
    <property type="entry name" value="S-adenosyl-L-methionine-dependent methyltransferases"/>
    <property type="match status" value="1"/>
</dbReference>
<protein>
    <submittedName>
        <fullName evidence="5">Methyltransferase domain-containing protein</fullName>
    </submittedName>
</protein>
<keyword evidence="5" id="KW-0808">Transferase</keyword>
<dbReference type="InterPro" id="IPR016718">
    <property type="entry name" value="rRNA_m1G-MeTrfase_A_prd"/>
</dbReference>
<dbReference type="GO" id="GO:0032259">
    <property type="term" value="P:methylation"/>
    <property type="evidence" value="ECO:0007669"/>
    <property type="project" value="UniProtKB-KW"/>
</dbReference>
<evidence type="ECO:0000259" key="3">
    <source>
        <dbReference type="Pfam" id="PF13649"/>
    </source>
</evidence>
<proteinExistence type="predicted"/>
<feature type="binding site" evidence="1">
    <location>
        <position position="18"/>
    </location>
    <ligand>
        <name>Zn(2+)</name>
        <dbReference type="ChEBI" id="CHEBI:29105"/>
    </ligand>
</feature>
<dbReference type="CDD" id="cd02440">
    <property type="entry name" value="AdoMet_MTases"/>
    <property type="match status" value="1"/>
</dbReference>
<gene>
    <name evidence="5" type="ORF">G6534_09140</name>
</gene>
<evidence type="ECO:0000256" key="2">
    <source>
        <dbReference type="PIRSR" id="PIRSR018249-2"/>
    </source>
</evidence>
<dbReference type="Pfam" id="PF21302">
    <property type="entry name" value="Zn_ribbon_RlmA"/>
    <property type="match status" value="1"/>
</dbReference>
<accession>A0A7L7L1P4</accession>
<reference evidence="5 6" key="1">
    <citation type="submission" date="2020-02" db="EMBL/GenBank/DDBJ databases">
        <title>Complete Genome Sequence of Lactobacillus sp. NFFJ11 Isolated from animal feed.</title>
        <authorList>
            <person name="Jung J.Y."/>
        </authorList>
    </citation>
    <scope>NUCLEOTIDE SEQUENCE [LARGE SCALE GENOMIC DNA]</scope>
    <source>
        <strain evidence="5 6">NFFJ11</strain>
    </source>
</reference>
<dbReference type="GO" id="GO:0008168">
    <property type="term" value="F:methyltransferase activity"/>
    <property type="evidence" value="ECO:0007669"/>
    <property type="project" value="UniProtKB-KW"/>
</dbReference>
<feature type="binding site" evidence="2">
    <location>
        <position position="189"/>
    </location>
    <ligand>
        <name>S-adenosyl-L-methionine</name>
        <dbReference type="ChEBI" id="CHEBI:59789"/>
    </ligand>
</feature>
<dbReference type="PIRSF" id="PIRSF018249">
    <property type="entry name" value="MyrA_prd"/>
    <property type="match status" value="1"/>
</dbReference>
<keyword evidence="2" id="KW-0949">S-adenosyl-L-methionine</keyword>
<evidence type="ECO:0000256" key="1">
    <source>
        <dbReference type="PIRSR" id="PIRSR018249-1"/>
    </source>
</evidence>
<name>A0A7L7L1P4_9LACO</name>
<keyword evidence="1" id="KW-0479">Metal-binding</keyword>
<sequence>MMNDKIQKFSNSQDFFQCPICGKELKLVGNSLFCSNDHCFDISKKGFVDFVLNNKASKNYDRDSFENRHLILEHGMYDHIANKLVELIKKLHLESILDVGCGEGYYAKKIAQAGIKDVLAFDISKDSIQLAAKGINTPVKWFVGDLAHLPIQDNTVKGIIDVFSPANYAEFNRILDAGYVLKVIPNQFHVQELRQVAKDQLQQAEYSNKKVLDYFEEHYELIDQIDATETYPVTEEVRTAFINMTPLLFNVDKSKIDWSQVKNITVGSTILVGQQKNRRN</sequence>
<feature type="binding site" evidence="1">
    <location>
        <position position="21"/>
    </location>
    <ligand>
        <name>Zn(2+)</name>
        <dbReference type="ChEBI" id="CHEBI:29105"/>
    </ligand>
</feature>